<dbReference type="SUPFAM" id="SSF53474">
    <property type="entry name" value="alpha/beta-Hydrolases"/>
    <property type="match status" value="1"/>
</dbReference>
<reference evidence="1 2" key="1">
    <citation type="journal article" date="2014" name="PLoS Genet.">
        <title>The Genome of Spironucleus salmonicida Highlights a Fish Pathogen Adapted to Fluctuating Environments.</title>
        <authorList>
            <person name="Xu F."/>
            <person name="Jerlstrom-Hultqvist J."/>
            <person name="Einarsson E."/>
            <person name="Astvaldsson A."/>
            <person name="Svard S.G."/>
            <person name="Andersson J.O."/>
        </authorList>
    </citation>
    <scope>NUCLEOTIDE SEQUENCE</scope>
    <source>
        <strain evidence="2">ATCC 50377</strain>
    </source>
</reference>
<dbReference type="OrthoDB" id="446723at2759"/>
<accession>V6LFV4</accession>
<dbReference type="InterPro" id="IPR029058">
    <property type="entry name" value="AB_hydrolase_fold"/>
</dbReference>
<dbReference type="PANTHER" id="PTHR12277:SF81">
    <property type="entry name" value="PROTEIN ABHD13"/>
    <property type="match status" value="1"/>
</dbReference>
<protein>
    <recommendedName>
        <fullName evidence="4">Alpha/beta hydrolase family protein</fullName>
    </recommendedName>
</protein>
<proteinExistence type="predicted"/>
<reference evidence="2" key="2">
    <citation type="submission" date="2020-12" db="EMBL/GenBank/DDBJ databases">
        <title>New Spironucleus salmonicida genome in near-complete chromosomes.</title>
        <authorList>
            <person name="Xu F."/>
            <person name="Kurt Z."/>
            <person name="Jimenez-Gonzalez A."/>
            <person name="Astvaldsson A."/>
            <person name="Andersson J.O."/>
            <person name="Svard S.G."/>
        </authorList>
    </citation>
    <scope>NUCLEOTIDE SEQUENCE</scope>
    <source>
        <strain evidence="2">ATCC 50377</strain>
    </source>
</reference>
<evidence type="ECO:0000313" key="2">
    <source>
        <dbReference type="EMBL" id="KAH0570057.1"/>
    </source>
</evidence>
<dbReference type="AlphaFoldDB" id="V6LFV4"/>
<sequence length="264" mass="29965">MPIPDLFAFPSPPPRASFKDYDHLIKQLKVDKLTINYMTFLPLQEPRFTVIYSHSNAENMITSKQFLQELSKILTCKIIAYEYPGYVLNDRKPRRKTIEKAALAIAKHFAEEQNLIFWGRSLGSYFAALQAFSIPCKGLVLESGLSSGLDVVCKRSFRFLDSFCVKNLIKDVKSIIIHGTEDTVVPVRAAMNNKAAGGDNATICLIEGAGHEDVGYYYLQDLVNGIVKFLGDLEIEIGDWSVENRWKKRDGEEEENVSQRMRFI</sequence>
<evidence type="ECO:0000313" key="1">
    <source>
        <dbReference type="EMBL" id="EST42586.1"/>
    </source>
</evidence>
<evidence type="ECO:0000313" key="3">
    <source>
        <dbReference type="Proteomes" id="UP000018208"/>
    </source>
</evidence>
<dbReference type="EMBL" id="KI546159">
    <property type="protein sequence ID" value="EST42586.1"/>
    <property type="molecule type" value="Genomic_DNA"/>
</dbReference>
<evidence type="ECO:0008006" key="4">
    <source>
        <dbReference type="Google" id="ProtNLM"/>
    </source>
</evidence>
<gene>
    <name evidence="1" type="ORF">SS50377_17905</name>
    <name evidence="2" type="ORF">SS50377_28032</name>
</gene>
<keyword evidence="3" id="KW-1185">Reference proteome</keyword>
<dbReference type="Gene3D" id="3.40.50.1820">
    <property type="entry name" value="alpha/beta hydrolase"/>
    <property type="match status" value="1"/>
</dbReference>
<dbReference type="Proteomes" id="UP000018208">
    <property type="component" value="Unassembled WGS sequence"/>
</dbReference>
<dbReference type="PANTHER" id="PTHR12277">
    <property type="entry name" value="ALPHA/BETA HYDROLASE DOMAIN-CONTAINING PROTEIN"/>
    <property type="match status" value="1"/>
</dbReference>
<dbReference type="EMBL" id="AUWU02000008">
    <property type="protein sequence ID" value="KAH0570057.1"/>
    <property type="molecule type" value="Genomic_DNA"/>
</dbReference>
<name>V6LFV4_9EUKA</name>
<organism evidence="1">
    <name type="scientific">Spironucleus salmonicida</name>
    <dbReference type="NCBI Taxonomy" id="348837"/>
    <lineage>
        <taxon>Eukaryota</taxon>
        <taxon>Metamonada</taxon>
        <taxon>Diplomonadida</taxon>
        <taxon>Hexamitidae</taxon>
        <taxon>Hexamitinae</taxon>
        <taxon>Spironucleus</taxon>
    </lineage>
</organism>
<dbReference type="VEuPathDB" id="GiardiaDB:SS50377_28032"/>